<keyword evidence="2" id="KW-1185">Reference proteome</keyword>
<dbReference type="EMBL" id="KB445798">
    <property type="protein sequence ID" value="EMD36509.1"/>
    <property type="molecule type" value="Genomic_DNA"/>
</dbReference>
<accession>M2PJV9</accession>
<dbReference type="Proteomes" id="UP000016930">
    <property type="component" value="Unassembled WGS sequence"/>
</dbReference>
<dbReference type="HOGENOM" id="CLU_1875195_0_0_1"/>
<evidence type="ECO:0000313" key="1">
    <source>
        <dbReference type="EMBL" id="EMD36509.1"/>
    </source>
</evidence>
<sequence length="136" mass="14390">MPGFFPLRILGSAVGTHGARTIGRGYPSTLATYSAWSARVPIMLPDSNIVCTFPPPPRKRALLTSAPHAQAMPGFFPLRILGSAVGTHGARTIGRGCPSILATYSASDARVSVVLPDSNIVCTFPPPPRKRALLVR</sequence>
<gene>
    <name evidence="1" type="ORF">CERSUDRAFT_95806</name>
</gene>
<evidence type="ECO:0000313" key="2">
    <source>
        <dbReference type="Proteomes" id="UP000016930"/>
    </source>
</evidence>
<reference evidence="1 2" key="1">
    <citation type="journal article" date="2012" name="Proc. Natl. Acad. Sci. U.S.A.">
        <title>Comparative genomics of Ceriporiopsis subvermispora and Phanerochaete chrysosporium provide insight into selective ligninolysis.</title>
        <authorList>
            <person name="Fernandez-Fueyo E."/>
            <person name="Ruiz-Duenas F.J."/>
            <person name="Ferreira P."/>
            <person name="Floudas D."/>
            <person name="Hibbett D.S."/>
            <person name="Canessa P."/>
            <person name="Larrondo L.F."/>
            <person name="James T.Y."/>
            <person name="Seelenfreund D."/>
            <person name="Lobos S."/>
            <person name="Polanco R."/>
            <person name="Tello M."/>
            <person name="Honda Y."/>
            <person name="Watanabe T."/>
            <person name="Watanabe T."/>
            <person name="Ryu J.S."/>
            <person name="Kubicek C.P."/>
            <person name="Schmoll M."/>
            <person name="Gaskell J."/>
            <person name="Hammel K.E."/>
            <person name="St John F.J."/>
            <person name="Vanden Wymelenberg A."/>
            <person name="Sabat G."/>
            <person name="Splinter BonDurant S."/>
            <person name="Syed K."/>
            <person name="Yadav J.S."/>
            <person name="Doddapaneni H."/>
            <person name="Subramanian V."/>
            <person name="Lavin J.L."/>
            <person name="Oguiza J.A."/>
            <person name="Perez G."/>
            <person name="Pisabarro A.G."/>
            <person name="Ramirez L."/>
            <person name="Santoyo F."/>
            <person name="Master E."/>
            <person name="Coutinho P.M."/>
            <person name="Henrissat B."/>
            <person name="Lombard V."/>
            <person name="Magnuson J.K."/>
            <person name="Kuees U."/>
            <person name="Hori C."/>
            <person name="Igarashi K."/>
            <person name="Samejima M."/>
            <person name="Held B.W."/>
            <person name="Barry K.W."/>
            <person name="LaButti K.M."/>
            <person name="Lapidus A."/>
            <person name="Lindquist E.A."/>
            <person name="Lucas S.M."/>
            <person name="Riley R."/>
            <person name="Salamov A.A."/>
            <person name="Hoffmeister D."/>
            <person name="Schwenk D."/>
            <person name="Hadar Y."/>
            <person name="Yarden O."/>
            <person name="de Vries R.P."/>
            <person name="Wiebenga A."/>
            <person name="Stenlid J."/>
            <person name="Eastwood D."/>
            <person name="Grigoriev I.V."/>
            <person name="Berka R.M."/>
            <person name="Blanchette R.A."/>
            <person name="Kersten P."/>
            <person name="Martinez A.T."/>
            <person name="Vicuna R."/>
            <person name="Cullen D."/>
        </authorList>
    </citation>
    <scope>NUCLEOTIDE SEQUENCE [LARGE SCALE GENOMIC DNA]</scope>
    <source>
        <strain evidence="1 2">B</strain>
    </source>
</reference>
<organism evidence="1 2">
    <name type="scientific">Ceriporiopsis subvermispora (strain B)</name>
    <name type="common">White-rot fungus</name>
    <name type="synonym">Gelatoporia subvermispora</name>
    <dbReference type="NCBI Taxonomy" id="914234"/>
    <lineage>
        <taxon>Eukaryota</taxon>
        <taxon>Fungi</taxon>
        <taxon>Dikarya</taxon>
        <taxon>Basidiomycota</taxon>
        <taxon>Agaricomycotina</taxon>
        <taxon>Agaricomycetes</taxon>
        <taxon>Polyporales</taxon>
        <taxon>Gelatoporiaceae</taxon>
        <taxon>Gelatoporia</taxon>
    </lineage>
</organism>
<proteinExistence type="predicted"/>
<name>M2PJV9_CERS8</name>
<dbReference type="AlphaFoldDB" id="M2PJV9"/>
<protein>
    <submittedName>
        <fullName evidence="1">Uncharacterized protein</fullName>
    </submittedName>
</protein>